<evidence type="ECO:0000313" key="1">
    <source>
        <dbReference type="EMBL" id="MFD0871069.1"/>
    </source>
</evidence>
<organism evidence="1 2">
    <name type="scientific">Paenibacillus residui</name>
    <dbReference type="NCBI Taxonomy" id="629724"/>
    <lineage>
        <taxon>Bacteria</taxon>
        <taxon>Bacillati</taxon>
        <taxon>Bacillota</taxon>
        <taxon>Bacilli</taxon>
        <taxon>Bacillales</taxon>
        <taxon>Paenibacillaceae</taxon>
        <taxon>Paenibacillus</taxon>
    </lineage>
</organism>
<protein>
    <submittedName>
        <fullName evidence="1">CpaE family protein</fullName>
    </submittedName>
</protein>
<evidence type="ECO:0000313" key="2">
    <source>
        <dbReference type="Proteomes" id="UP001597120"/>
    </source>
</evidence>
<dbReference type="SUPFAM" id="SSF52540">
    <property type="entry name" value="P-loop containing nucleoside triphosphate hydrolases"/>
    <property type="match status" value="1"/>
</dbReference>
<proteinExistence type="predicted"/>
<comment type="caution">
    <text evidence="1">The sequence shown here is derived from an EMBL/GenBank/DDBJ whole genome shotgun (WGS) entry which is preliminary data.</text>
</comment>
<accession>A0ABW3DFQ4</accession>
<reference evidence="2" key="1">
    <citation type="journal article" date="2019" name="Int. J. Syst. Evol. Microbiol.">
        <title>The Global Catalogue of Microorganisms (GCM) 10K type strain sequencing project: providing services to taxonomists for standard genome sequencing and annotation.</title>
        <authorList>
            <consortium name="The Broad Institute Genomics Platform"/>
            <consortium name="The Broad Institute Genome Sequencing Center for Infectious Disease"/>
            <person name="Wu L."/>
            <person name="Ma J."/>
        </authorList>
    </citation>
    <scope>NUCLEOTIDE SEQUENCE [LARGE SCALE GENOMIC DNA]</scope>
    <source>
        <strain evidence="2">CCUG 57263</strain>
    </source>
</reference>
<dbReference type="EMBL" id="JBHTIU010000073">
    <property type="protein sequence ID" value="MFD0871069.1"/>
    <property type="molecule type" value="Genomic_DNA"/>
</dbReference>
<keyword evidence="2" id="KW-1185">Reference proteome</keyword>
<sequence>MDTHMTVDKEPEICASQAHSVRTGTASGDNKLIVYLGTTPNIGTTLLSYGSAVCAARCAHLSVGYLCLNLKSSKLHRYIGMNEVSSSLDHLRADLKSQSLTRQRLLRHCVQAPGVPGLSVLFGSSLREQAEFYQPEDIEHLLIAARSAFDLCIVEVNAYWDNAATVVALLEADARIIVTTPDLTHFQEDLQRWMLTMAPMFGLHPETFHLVVNQVEKASAAGGIRMKDIQRETGLEIISQVPRREETVERLNQGKLMELLAGDHPFYQAIARIPRKFLEQWNMEATDLSRKKRWLGRWIPRAIS</sequence>
<dbReference type="InterPro" id="IPR027417">
    <property type="entry name" value="P-loop_NTPase"/>
</dbReference>
<dbReference type="Proteomes" id="UP001597120">
    <property type="component" value="Unassembled WGS sequence"/>
</dbReference>
<name>A0ABW3DFQ4_9BACL</name>
<gene>
    <name evidence="1" type="ORF">ACFQ03_18170</name>
</gene>
<dbReference type="Gene3D" id="3.40.50.300">
    <property type="entry name" value="P-loop containing nucleotide triphosphate hydrolases"/>
    <property type="match status" value="1"/>
</dbReference>
<dbReference type="RefSeq" id="WP_144938919.1">
    <property type="nucleotide sequence ID" value="NZ_JBHTIU010000073.1"/>
</dbReference>